<gene>
    <name evidence="2" type="ORF">B296_00006771</name>
</gene>
<feature type="region of interest" description="Disordered" evidence="1">
    <location>
        <begin position="1"/>
        <end position="105"/>
    </location>
</feature>
<feature type="compositionally biased region" description="Basic and acidic residues" evidence="1">
    <location>
        <begin position="31"/>
        <end position="49"/>
    </location>
</feature>
<comment type="caution">
    <text evidence="2">The sequence shown here is derived from an EMBL/GenBank/DDBJ whole genome shotgun (WGS) entry which is preliminary data.</text>
</comment>
<dbReference type="EMBL" id="AMZH03001428">
    <property type="protein sequence ID" value="RRT79330.1"/>
    <property type="molecule type" value="Genomic_DNA"/>
</dbReference>
<feature type="compositionally biased region" description="Basic and acidic residues" evidence="1">
    <location>
        <begin position="62"/>
        <end position="73"/>
    </location>
</feature>
<sequence length="205" mass="22317">MLWIKFQGSDHSKTARKRASPKATRSNFESISDHKNKEPAKRFLLNEKKKANKSNKVEIFGGEERYPTVKGLEDPSTGKSTTPAAADAGEEDAPSRDRPWRAQSRALRCSSPTPLVGSALSSLSFAGNPASARAESEAKSAVTAQVAISRIAGGLHISLSPTYPTRNSSLFGIAIPRILANEESTRRTRRRRRSSRREGKGKGIT</sequence>
<evidence type="ECO:0000313" key="2">
    <source>
        <dbReference type="EMBL" id="RRT79330.1"/>
    </source>
</evidence>
<name>A0A427ASW7_ENSVE</name>
<protein>
    <submittedName>
        <fullName evidence="2">Uncharacterized protein</fullName>
    </submittedName>
</protein>
<accession>A0A427ASW7</accession>
<dbReference type="Proteomes" id="UP000287651">
    <property type="component" value="Unassembled WGS sequence"/>
</dbReference>
<organism evidence="2 3">
    <name type="scientific">Ensete ventricosum</name>
    <name type="common">Abyssinian banana</name>
    <name type="synonym">Musa ensete</name>
    <dbReference type="NCBI Taxonomy" id="4639"/>
    <lineage>
        <taxon>Eukaryota</taxon>
        <taxon>Viridiplantae</taxon>
        <taxon>Streptophyta</taxon>
        <taxon>Embryophyta</taxon>
        <taxon>Tracheophyta</taxon>
        <taxon>Spermatophyta</taxon>
        <taxon>Magnoliopsida</taxon>
        <taxon>Liliopsida</taxon>
        <taxon>Zingiberales</taxon>
        <taxon>Musaceae</taxon>
        <taxon>Ensete</taxon>
    </lineage>
</organism>
<evidence type="ECO:0000313" key="3">
    <source>
        <dbReference type="Proteomes" id="UP000287651"/>
    </source>
</evidence>
<feature type="compositionally biased region" description="Basic and acidic residues" evidence="1">
    <location>
        <begin position="196"/>
        <end position="205"/>
    </location>
</feature>
<feature type="region of interest" description="Disordered" evidence="1">
    <location>
        <begin position="181"/>
        <end position="205"/>
    </location>
</feature>
<proteinExistence type="predicted"/>
<dbReference type="AlphaFoldDB" id="A0A427ASW7"/>
<evidence type="ECO:0000256" key="1">
    <source>
        <dbReference type="SAM" id="MobiDB-lite"/>
    </source>
</evidence>
<reference evidence="2 3" key="1">
    <citation type="journal article" date="2014" name="Agronomy (Basel)">
        <title>A Draft Genome Sequence for Ensete ventricosum, the Drought-Tolerant Tree Against Hunger.</title>
        <authorList>
            <person name="Harrison J."/>
            <person name="Moore K.A."/>
            <person name="Paszkiewicz K."/>
            <person name="Jones T."/>
            <person name="Grant M."/>
            <person name="Ambacheew D."/>
            <person name="Muzemil S."/>
            <person name="Studholme D.J."/>
        </authorList>
    </citation>
    <scope>NUCLEOTIDE SEQUENCE [LARGE SCALE GENOMIC DNA]</scope>
</reference>